<dbReference type="OrthoDB" id="10332222at2759"/>
<dbReference type="Proteomes" id="UP000076420">
    <property type="component" value="Unassembled WGS sequence"/>
</dbReference>
<evidence type="ECO:0000313" key="4">
    <source>
        <dbReference type="Proteomes" id="UP000076420"/>
    </source>
</evidence>
<evidence type="ECO:0000256" key="2">
    <source>
        <dbReference type="SAM" id="Phobius"/>
    </source>
</evidence>
<keyword evidence="2" id="KW-1133">Transmembrane helix</keyword>
<accession>A0A2C9M1J8</accession>
<organism evidence="3 4">
    <name type="scientific">Biomphalaria glabrata</name>
    <name type="common">Bloodfluke planorb</name>
    <name type="synonym">Freshwater snail</name>
    <dbReference type="NCBI Taxonomy" id="6526"/>
    <lineage>
        <taxon>Eukaryota</taxon>
        <taxon>Metazoa</taxon>
        <taxon>Spiralia</taxon>
        <taxon>Lophotrochozoa</taxon>
        <taxon>Mollusca</taxon>
        <taxon>Gastropoda</taxon>
        <taxon>Heterobranchia</taxon>
        <taxon>Euthyneura</taxon>
        <taxon>Panpulmonata</taxon>
        <taxon>Hygrophila</taxon>
        <taxon>Lymnaeoidea</taxon>
        <taxon>Planorbidae</taxon>
        <taxon>Biomphalaria</taxon>
    </lineage>
</organism>
<dbReference type="Gene3D" id="2.10.50.10">
    <property type="entry name" value="Tumor Necrosis Factor Receptor, subunit A, domain 2"/>
    <property type="match status" value="1"/>
</dbReference>
<protein>
    <submittedName>
        <fullName evidence="3">Uncharacterized protein</fullName>
    </submittedName>
</protein>
<keyword evidence="2" id="KW-0472">Membrane</keyword>
<feature type="compositionally biased region" description="Basic and acidic residues" evidence="1">
    <location>
        <begin position="202"/>
        <end position="212"/>
    </location>
</feature>
<evidence type="ECO:0000256" key="1">
    <source>
        <dbReference type="SAM" id="MobiDB-lite"/>
    </source>
</evidence>
<dbReference type="EnsemblMetazoa" id="BGLB037441-RB">
    <property type="protein sequence ID" value="BGLB037441-PB"/>
    <property type="gene ID" value="BGLB037441"/>
</dbReference>
<name>A0A2C9M1J8_BIOGL</name>
<dbReference type="VEuPathDB" id="VectorBase:BGLB037441"/>
<dbReference type="VEuPathDB" id="VectorBase:BGLAX_037296"/>
<feature type="compositionally biased region" description="Polar residues" evidence="1">
    <location>
        <begin position="307"/>
        <end position="321"/>
    </location>
</feature>
<sequence>MMLHLDPCLLSIARKMIWTSTQNILLFLLALFLVMQNYYVCAALDCITFCVSGHYCNANDCIKCNNGSYMDAVAHRNTACKPWTQKNGPGWVIVNGGNTTKDIEWACIDGYQEINSSGFPECIMVTQRPTLVPFETTTKLNYSSVPLATTQSPSVEINIPAIVTSIVVFLILVFCIIFFLWYNKKACFSSKQKPKDPSVSYDNKKENDKVDDGSTVETPLLESGELNGVNELNGYNSNHSPESGELNGKNGDNSNHSPVKDTPNQSNNDAEEIGNLFDYKSDDAGDLNKFHKANHSNNADDSHYLNIPSNDPGSGNKNRPTSLFPGGSLHSSLKNNMSQNDNQISDVENRLYNAIEIFAYKLCEKLGTQADIIIQELRFKKFPDSDYKTSFKLGFSDWVRRKQFSYSQTNNGLWCPLDRLKVIIDQIERRDIIEEFDSNCKDIKQILHEIQCQEQ</sequence>
<dbReference type="AlphaFoldDB" id="A0A2C9M1J8"/>
<feature type="region of interest" description="Disordered" evidence="1">
    <location>
        <begin position="190"/>
        <end position="271"/>
    </location>
</feature>
<evidence type="ECO:0000313" key="3">
    <source>
        <dbReference type="EnsemblMetazoa" id="BGLB037441-PB"/>
    </source>
</evidence>
<reference evidence="3" key="1">
    <citation type="submission" date="2020-05" db="UniProtKB">
        <authorList>
            <consortium name="EnsemblMetazoa"/>
        </authorList>
    </citation>
    <scope>IDENTIFICATION</scope>
    <source>
        <strain evidence="3">BB02</strain>
    </source>
</reference>
<feature type="compositionally biased region" description="Polar residues" evidence="1">
    <location>
        <begin position="250"/>
        <end position="268"/>
    </location>
</feature>
<feature type="region of interest" description="Disordered" evidence="1">
    <location>
        <begin position="288"/>
        <end position="322"/>
    </location>
</feature>
<proteinExistence type="predicted"/>
<keyword evidence="2" id="KW-0812">Transmembrane</keyword>
<gene>
    <name evidence="3" type="primary">106056717</name>
</gene>
<feature type="transmembrane region" description="Helical" evidence="2">
    <location>
        <begin position="159"/>
        <end position="182"/>
    </location>
</feature>